<accession>A0A4Y7L025</accession>
<dbReference type="PANTHER" id="PTHR36486">
    <property type="entry name" value="OS01G0977800 PROTEIN"/>
    <property type="match status" value="1"/>
</dbReference>
<dbReference type="AlphaFoldDB" id="A0A4Y7L025"/>
<proteinExistence type="predicted"/>
<dbReference type="EMBL" id="CM010723">
    <property type="protein sequence ID" value="RZC77982.1"/>
    <property type="molecule type" value="Genomic_DNA"/>
</dbReference>
<reference evidence="2 3" key="1">
    <citation type="journal article" date="2018" name="Science">
        <title>The opium poppy genome and morphinan production.</title>
        <authorList>
            <person name="Guo L."/>
            <person name="Winzer T."/>
            <person name="Yang X."/>
            <person name="Li Y."/>
            <person name="Ning Z."/>
            <person name="He Z."/>
            <person name="Teodor R."/>
            <person name="Lu Y."/>
            <person name="Bowser T.A."/>
            <person name="Graham I.A."/>
            <person name="Ye K."/>
        </authorList>
    </citation>
    <scope>NUCLEOTIDE SEQUENCE [LARGE SCALE GENOMIC DNA]</scope>
    <source>
        <strain evidence="3">cv. HN1</strain>
        <tissue evidence="2">Leaves</tissue>
    </source>
</reference>
<protein>
    <submittedName>
        <fullName evidence="2">Uncharacterized protein</fullName>
    </submittedName>
</protein>
<dbReference type="PANTHER" id="PTHR36486:SF2">
    <property type="entry name" value="OS01G0977800 PROTEIN"/>
    <property type="match status" value="1"/>
</dbReference>
<dbReference type="OrthoDB" id="1746176at2759"/>
<evidence type="ECO:0000313" key="3">
    <source>
        <dbReference type="Proteomes" id="UP000316621"/>
    </source>
</evidence>
<evidence type="ECO:0000313" key="2">
    <source>
        <dbReference type="EMBL" id="RZC77982.1"/>
    </source>
</evidence>
<organism evidence="2 3">
    <name type="scientific">Papaver somniferum</name>
    <name type="common">Opium poppy</name>
    <dbReference type="NCBI Taxonomy" id="3469"/>
    <lineage>
        <taxon>Eukaryota</taxon>
        <taxon>Viridiplantae</taxon>
        <taxon>Streptophyta</taxon>
        <taxon>Embryophyta</taxon>
        <taxon>Tracheophyta</taxon>
        <taxon>Spermatophyta</taxon>
        <taxon>Magnoliopsida</taxon>
        <taxon>Ranunculales</taxon>
        <taxon>Papaveraceae</taxon>
        <taxon>Papaveroideae</taxon>
        <taxon>Papaver</taxon>
    </lineage>
</organism>
<dbReference type="Proteomes" id="UP000316621">
    <property type="component" value="Chromosome 9"/>
</dbReference>
<name>A0A4Y7L025_PAPSO</name>
<dbReference type="STRING" id="3469.A0A4Y7L025"/>
<gene>
    <name evidence="2" type="ORF">C5167_002191</name>
</gene>
<dbReference type="Gramene" id="RZC77982">
    <property type="protein sequence ID" value="RZC77982"/>
    <property type="gene ID" value="C5167_002191"/>
</dbReference>
<dbReference type="OMA" id="HSNICTV"/>
<sequence>MGDKKATLVNARKELEELYLGIPDESVNLTFEDLVKLKQQSGVAERKQPSIEPIQEVHVTSGKEALGIAKSPSFAFIKGLQASKEYGDHRIEGDIKYTSPRNHHRYGGTDHRYQQGNPFHNHTIQDINTAKNNDMRSLENSFMYDDGSICAGSTFAERGGRKRAGIPHSNICTICSTYIYVFRNRCLVCGRVYCRQCKNIGMGDMTEGRKCVECLGRRFSQRYIQKAGEIGCCAGYSSTVKQQELIWAEKGPRRNGDHHRREHGGGGGHDTHSNSMMTSATKPRVSRSPSPVRAAAYVASNSPSFVMGSPFSASYTPTHHHIPF</sequence>
<evidence type="ECO:0000256" key="1">
    <source>
        <dbReference type="SAM" id="MobiDB-lite"/>
    </source>
</evidence>
<dbReference type="InterPro" id="IPR053057">
    <property type="entry name" value="XLG_GTP-binding"/>
</dbReference>
<feature type="region of interest" description="Disordered" evidence="1">
    <location>
        <begin position="250"/>
        <end position="292"/>
    </location>
</feature>
<keyword evidence="3" id="KW-1185">Reference proteome</keyword>